<dbReference type="EMBL" id="BGPR01003255">
    <property type="protein sequence ID" value="GBM85681.1"/>
    <property type="molecule type" value="Genomic_DNA"/>
</dbReference>
<sequence length="93" mass="10669">MLPDIIESDTSTTTQFLNSFHLIYFETQMCDRVGLSDLASWAAILSTKEERLRIGIPLLSKRDSSRETKLQHKEKVRKTTMNINDSGYFTLGK</sequence>
<gene>
    <name evidence="1" type="ORF">AVEN_140245_1</name>
</gene>
<reference evidence="1 2" key="1">
    <citation type="journal article" date="2019" name="Sci. Rep.">
        <title>Orb-weaving spider Araneus ventricosus genome elucidates the spidroin gene catalogue.</title>
        <authorList>
            <person name="Kono N."/>
            <person name="Nakamura H."/>
            <person name="Ohtoshi R."/>
            <person name="Moran D.A.P."/>
            <person name="Shinohara A."/>
            <person name="Yoshida Y."/>
            <person name="Fujiwara M."/>
            <person name="Mori M."/>
            <person name="Tomita M."/>
            <person name="Arakawa K."/>
        </authorList>
    </citation>
    <scope>NUCLEOTIDE SEQUENCE [LARGE SCALE GENOMIC DNA]</scope>
</reference>
<evidence type="ECO:0000313" key="1">
    <source>
        <dbReference type="EMBL" id="GBM85681.1"/>
    </source>
</evidence>
<evidence type="ECO:0000313" key="2">
    <source>
        <dbReference type="Proteomes" id="UP000499080"/>
    </source>
</evidence>
<keyword evidence="2" id="KW-1185">Reference proteome</keyword>
<dbReference type="Proteomes" id="UP000499080">
    <property type="component" value="Unassembled WGS sequence"/>
</dbReference>
<comment type="caution">
    <text evidence="1">The sequence shown here is derived from an EMBL/GenBank/DDBJ whole genome shotgun (WGS) entry which is preliminary data.</text>
</comment>
<proteinExistence type="predicted"/>
<protein>
    <submittedName>
        <fullName evidence="1">Uncharacterized protein</fullName>
    </submittedName>
</protein>
<organism evidence="1 2">
    <name type="scientific">Araneus ventricosus</name>
    <name type="common">Orbweaver spider</name>
    <name type="synonym">Epeira ventricosa</name>
    <dbReference type="NCBI Taxonomy" id="182803"/>
    <lineage>
        <taxon>Eukaryota</taxon>
        <taxon>Metazoa</taxon>
        <taxon>Ecdysozoa</taxon>
        <taxon>Arthropoda</taxon>
        <taxon>Chelicerata</taxon>
        <taxon>Arachnida</taxon>
        <taxon>Araneae</taxon>
        <taxon>Araneomorphae</taxon>
        <taxon>Entelegynae</taxon>
        <taxon>Araneoidea</taxon>
        <taxon>Araneidae</taxon>
        <taxon>Araneus</taxon>
    </lineage>
</organism>
<accession>A0A4Y2J5Z3</accession>
<dbReference type="AlphaFoldDB" id="A0A4Y2J5Z3"/>
<name>A0A4Y2J5Z3_ARAVE</name>